<feature type="domain" description="ABC-2 type transporter transmembrane" evidence="6">
    <location>
        <begin position="28"/>
        <end position="164"/>
    </location>
</feature>
<proteinExistence type="predicted"/>
<feature type="domain" description="ABC-2 type transporter transmembrane" evidence="6">
    <location>
        <begin position="379"/>
        <end position="610"/>
    </location>
</feature>
<sequence length="630" mass="65324">MTVLRLALLEFRRFRRPLRWLIPVGLALVPLLYGSLYLWSNWDPYGRASQIPVAVVDQDQPAVANGQLINAGEQFSQQLRASNAFQWHFTDAGDARDGLIHGRYYFTITVPPDFSKKLASAENPVPERASMAITLNDANNYVVGIVAQAAKAELQSQVNSAAHAAYARAIYGDLSQVNQQLKVASEGAHRLVDGTVLAQQGSAALTQGIDAVSSGSAAIAGGVAQVAKASAATDEAITRLTDAAVATIPSVLGPLAHSDAAGGPLGGADRIGQAAQQGAAALQQFADAHPDLGADPLLVIALQRSQAVRDMAVGAAANFAPPPSAPTPAPALEQAARSAANQLHALAAAARQVSSGAAEISTALGALQSGSRTLQTGADQSNSGAVEIANVIDGALQRIPETSPQQTAAAADVLGSPVGISMDNLNPAGDYGRGLTPFFFAIALWVVGLAAYLFFRPLNLRALAGRVSALTVAAAGWLPVAAVTAVGGLVLWAVTWVCLGLDPKHPLLSAALLVLAAGAFVAIDHFLRMSFGVIGSALILVLLIIQLTACGGLYPIETTPAPFRAVHPFIPMTYLVDGLRVTVSGGLAGNLVRDFAVLAGFLVVFLGGAALMARRQRVWTISRLHPQIEV</sequence>
<dbReference type="InterPro" id="IPR017501">
    <property type="entry name" value="Phage_infect_YhgE_C"/>
</dbReference>
<feature type="transmembrane region" description="Helical" evidence="5">
    <location>
        <begin position="506"/>
        <end position="523"/>
    </location>
</feature>
<feature type="transmembrane region" description="Helical" evidence="5">
    <location>
        <begin position="595"/>
        <end position="613"/>
    </location>
</feature>
<keyword evidence="2 5" id="KW-0812">Transmembrane</keyword>
<dbReference type="NCBIfam" id="TIGR03061">
    <property type="entry name" value="pip_yhgE_Nterm"/>
    <property type="match status" value="1"/>
</dbReference>
<dbReference type="Proteomes" id="UP000093592">
    <property type="component" value="Unassembled WGS sequence"/>
</dbReference>
<feature type="transmembrane region" description="Helical" evidence="5">
    <location>
        <begin position="530"/>
        <end position="554"/>
    </location>
</feature>
<dbReference type="PANTHER" id="PTHR43077:SF10">
    <property type="entry name" value="TRANSPORT PERMEASE PROTEIN"/>
    <property type="match status" value="1"/>
</dbReference>
<feature type="transmembrane region" description="Helical" evidence="5">
    <location>
        <begin position="435"/>
        <end position="455"/>
    </location>
</feature>
<comment type="subcellular location">
    <subcellularLocation>
        <location evidence="1">Membrane</location>
        <topology evidence="1">Multi-pass membrane protein</topology>
    </subcellularLocation>
</comment>
<dbReference type="InterPro" id="IPR013525">
    <property type="entry name" value="ABC2_TM"/>
</dbReference>
<protein>
    <recommendedName>
        <fullName evidence="6">ABC-2 type transporter transmembrane domain-containing protein</fullName>
    </recommendedName>
</protein>
<gene>
    <name evidence="7" type="ORF">A5707_05230</name>
</gene>
<dbReference type="RefSeq" id="WP_065015627.1">
    <property type="nucleotide sequence ID" value="NZ_LZKJ01000150.1"/>
</dbReference>
<dbReference type="AlphaFoldDB" id="A0A1A2Z1A5"/>
<evidence type="ECO:0000256" key="1">
    <source>
        <dbReference type="ARBA" id="ARBA00004141"/>
    </source>
</evidence>
<keyword evidence="3 5" id="KW-1133">Transmembrane helix</keyword>
<dbReference type="InterPro" id="IPR051328">
    <property type="entry name" value="T7SS_ABC-Transporter"/>
</dbReference>
<dbReference type="OrthoDB" id="9811483at2"/>
<organism evidence="7 8">
    <name type="scientific">Mycobacterium kyorinense</name>
    <dbReference type="NCBI Taxonomy" id="487514"/>
    <lineage>
        <taxon>Bacteria</taxon>
        <taxon>Bacillati</taxon>
        <taxon>Actinomycetota</taxon>
        <taxon>Actinomycetes</taxon>
        <taxon>Mycobacteriales</taxon>
        <taxon>Mycobacteriaceae</taxon>
        <taxon>Mycobacterium</taxon>
    </lineage>
</organism>
<evidence type="ECO:0000256" key="4">
    <source>
        <dbReference type="ARBA" id="ARBA00023136"/>
    </source>
</evidence>
<dbReference type="PANTHER" id="PTHR43077">
    <property type="entry name" value="TRANSPORT PERMEASE YVFS-RELATED"/>
    <property type="match status" value="1"/>
</dbReference>
<dbReference type="Pfam" id="PF12698">
    <property type="entry name" value="ABC2_membrane_3"/>
    <property type="match status" value="2"/>
</dbReference>
<reference evidence="8" key="1">
    <citation type="submission" date="2016-06" db="EMBL/GenBank/DDBJ databases">
        <authorList>
            <person name="Sutton G."/>
            <person name="Brinkac L."/>
            <person name="Sanka R."/>
            <person name="Adams M."/>
            <person name="Lau E."/>
            <person name="Sam S."/>
            <person name="Sreng N."/>
            <person name="Him V."/>
            <person name="Kerleguer A."/>
            <person name="Cheng S."/>
        </authorList>
    </citation>
    <scope>NUCLEOTIDE SEQUENCE [LARGE SCALE GENOMIC DNA]</scope>
    <source>
        <strain evidence="8">E861</strain>
    </source>
</reference>
<evidence type="ECO:0000256" key="5">
    <source>
        <dbReference type="SAM" id="Phobius"/>
    </source>
</evidence>
<evidence type="ECO:0000259" key="6">
    <source>
        <dbReference type="Pfam" id="PF12698"/>
    </source>
</evidence>
<evidence type="ECO:0000313" key="7">
    <source>
        <dbReference type="EMBL" id="OBI43272.1"/>
    </source>
</evidence>
<evidence type="ECO:0000256" key="3">
    <source>
        <dbReference type="ARBA" id="ARBA00022989"/>
    </source>
</evidence>
<dbReference type="GO" id="GO:0140359">
    <property type="term" value="F:ABC-type transporter activity"/>
    <property type="evidence" value="ECO:0007669"/>
    <property type="project" value="InterPro"/>
</dbReference>
<feature type="transmembrane region" description="Helical" evidence="5">
    <location>
        <begin position="20"/>
        <end position="39"/>
    </location>
</feature>
<evidence type="ECO:0000313" key="8">
    <source>
        <dbReference type="Proteomes" id="UP000093592"/>
    </source>
</evidence>
<dbReference type="EMBL" id="LZKJ01000150">
    <property type="protein sequence ID" value="OBI43272.1"/>
    <property type="molecule type" value="Genomic_DNA"/>
</dbReference>
<comment type="caution">
    <text evidence="7">The sequence shown here is derived from an EMBL/GenBank/DDBJ whole genome shotgun (WGS) entry which is preliminary data.</text>
</comment>
<name>A0A1A2Z1A5_9MYCO</name>
<accession>A0A1A2Z1A5</accession>
<dbReference type="NCBIfam" id="TIGR03062">
    <property type="entry name" value="pip_yhgE_Cterm"/>
    <property type="match status" value="1"/>
</dbReference>
<dbReference type="Gene3D" id="3.40.1710.10">
    <property type="entry name" value="abc type-2 transporter like domain"/>
    <property type="match status" value="1"/>
</dbReference>
<evidence type="ECO:0000256" key="2">
    <source>
        <dbReference type="ARBA" id="ARBA00022692"/>
    </source>
</evidence>
<dbReference type="InterPro" id="IPR017500">
    <property type="entry name" value="Phage_infect_YhgE_N"/>
</dbReference>
<keyword evidence="4 5" id="KW-0472">Membrane</keyword>
<dbReference type="GO" id="GO:0016020">
    <property type="term" value="C:membrane"/>
    <property type="evidence" value="ECO:0007669"/>
    <property type="project" value="UniProtKB-SubCell"/>
</dbReference>
<feature type="transmembrane region" description="Helical" evidence="5">
    <location>
        <begin position="467"/>
        <end position="494"/>
    </location>
</feature>